<dbReference type="Proteomes" id="UP000004699">
    <property type="component" value="Unassembled WGS sequence"/>
</dbReference>
<name>B8KVW1_9GAMM</name>
<gene>
    <name evidence="1" type="ORF">NOR51B_1880</name>
</gene>
<sequence>MLAAIITGGSAPVYQSVDERTGEYCLANGATRVALVIRG</sequence>
<reference evidence="2" key="1">
    <citation type="journal article" date="2013" name="BMC Microbiol.">
        <title>Taxonomy and evolution of bacteriochlorophyll a-containing members of the OM60/NOR5 clade of marine gammaproteobacteria: description of Luminiphilus syltensis gen. nov., sp. nov., reclassification of Haliea rubra as Pseudohaliea rubra gen. nov., comb. nov., and emendation of Chromatocurvus halotolerans.</title>
        <authorList>
            <person name="Spring S."/>
            <person name="Riedel T."/>
            <person name="Sproer C."/>
            <person name="Yan S."/>
            <person name="Harder J."/>
            <person name="Fuchs B.M."/>
        </authorList>
    </citation>
    <scope>NUCLEOTIDE SEQUENCE [LARGE SCALE GENOMIC DNA]</scope>
    <source>
        <strain evidence="2">NOR51-B</strain>
    </source>
</reference>
<evidence type="ECO:0000313" key="2">
    <source>
        <dbReference type="Proteomes" id="UP000004699"/>
    </source>
</evidence>
<organism evidence="1 2">
    <name type="scientific">Luminiphilus syltensis NOR5-1B</name>
    <dbReference type="NCBI Taxonomy" id="565045"/>
    <lineage>
        <taxon>Bacteria</taxon>
        <taxon>Pseudomonadati</taxon>
        <taxon>Pseudomonadota</taxon>
        <taxon>Gammaproteobacteria</taxon>
        <taxon>Cellvibrionales</taxon>
        <taxon>Halieaceae</taxon>
        <taxon>Luminiphilus</taxon>
    </lineage>
</organism>
<keyword evidence="2" id="KW-1185">Reference proteome</keyword>
<accession>B8KVW1</accession>
<proteinExistence type="predicted"/>
<dbReference type="EMBL" id="DS999411">
    <property type="protein sequence ID" value="EED35932.1"/>
    <property type="molecule type" value="Genomic_DNA"/>
</dbReference>
<protein>
    <submittedName>
        <fullName evidence="1">Uncharacterized protein</fullName>
    </submittedName>
</protein>
<dbReference type="AlphaFoldDB" id="B8KVW1"/>
<evidence type="ECO:0000313" key="1">
    <source>
        <dbReference type="EMBL" id="EED35932.1"/>
    </source>
</evidence>
<dbReference type="HOGENOM" id="CLU_3312301_0_0_6"/>